<protein>
    <recommendedName>
        <fullName evidence="3">Transposase</fullName>
    </recommendedName>
</protein>
<evidence type="ECO:0000313" key="1">
    <source>
        <dbReference type="EMBL" id="MCX2976767.1"/>
    </source>
</evidence>
<dbReference type="Proteomes" id="UP001143304">
    <property type="component" value="Unassembled WGS sequence"/>
</dbReference>
<name>A0ABT3T3C0_9GAMM</name>
<dbReference type="RefSeq" id="WP_279248508.1">
    <property type="nucleotide sequence ID" value="NZ_SHNO01000001.1"/>
</dbReference>
<comment type="caution">
    <text evidence="1">The sequence shown here is derived from an EMBL/GenBank/DDBJ whole genome shotgun (WGS) entry which is preliminary data.</text>
</comment>
<evidence type="ECO:0008006" key="3">
    <source>
        <dbReference type="Google" id="ProtNLM"/>
    </source>
</evidence>
<sequence length="60" mass="6842">MQLRQEVAALRKRNARLESQNESMRQGMRRCLTCEYRLDVKSRQGNAPVLDKGGAGHKQA</sequence>
<keyword evidence="2" id="KW-1185">Reference proteome</keyword>
<reference evidence="1" key="1">
    <citation type="submission" date="2019-02" db="EMBL/GenBank/DDBJ databases">
        <authorList>
            <person name="Li S.-H."/>
        </authorList>
    </citation>
    <scope>NUCLEOTIDE SEQUENCE</scope>
    <source>
        <strain evidence="1">IMCC11814</strain>
    </source>
</reference>
<evidence type="ECO:0000313" key="2">
    <source>
        <dbReference type="Proteomes" id="UP001143304"/>
    </source>
</evidence>
<proteinExistence type="predicted"/>
<dbReference type="EMBL" id="SHNO01000001">
    <property type="protein sequence ID" value="MCX2976767.1"/>
    <property type="molecule type" value="Genomic_DNA"/>
</dbReference>
<accession>A0ABT3T3C0</accession>
<gene>
    <name evidence="1" type="ORF">EYC82_05310</name>
</gene>
<organism evidence="1 2">
    <name type="scientific">Candidatus Marimicrobium litorale</name>
    <dbReference type="NCBI Taxonomy" id="2518991"/>
    <lineage>
        <taxon>Bacteria</taxon>
        <taxon>Pseudomonadati</taxon>
        <taxon>Pseudomonadota</taxon>
        <taxon>Gammaproteobacteria</taxon>
        <taxon>Cellvibrionales</taxon>
        <taxon>Halieaceae</taxon>
        <taxon>Marimicrobium</taxon>
    </lineage>
</organism>